<keyword evidence="2" id="KW-1185">Reference proteome</keyword>
<reference evidence="1 2" key="1">
    <citation type="submission" date="2019-09" db="EMBL/GenBank/DDBJ databases">
        <authorList>
            <person name="Cao W.R."/>
        </authorList>
    </citation>
    <scope>NUCLEOTIDE SEQUENCE [LARGE SCALE GENOMIC DNA]</scope>
    <source>
        <strain evidence="1 2">B1N29</strain>
    </source>
</reference>
<dbReference type="AlphaFoldDB" id="A0A6N6MKK6"/>
<protein>
    <submittedName>
        <fullName evidence="1">Uncharacterized protein</fullName>
    </submittedName>
</protein>
<proteinExistence type="predicted"/>
<dbReference type="RefSeq" id="WP_150937688.1">
    <property type="nucleotide sequence ID" value="NZ_WAAT01000030.1"/>
</dbReference>
<gene>
    <name evidence="1" type="ORF">F6U93_05590</name>
</gene>
<evidence type="ECO:0000313" key="2">
    <source>
        <dbReference type="Proteomes" id="UP000441333"/>
    </source>
</evidence>
<comment type="caution">
    <text evidence="1">The sequence shown here is derived from an EMBL/GenBank/DDBJ whole genome shotgun (WGS) entry which is preliminary data.</text>
</comment>
<dbReference type="EMBL" id="WAAT01000030">
    <property type="protein sequence ID" value="KAB1068785.1"/>
    <property type="molecule type" value="Genomic_DNA"/>
</dbReference>
<name>A0A6N6MKK6_9FLAO</name>
<dbReference type="Proteomes" id="UP000441333">
    <property type="component" value="Unassembled WGS sequence"/>
</dbReference>
<evidence type="ECO:0000313" key="1">
    <source>
        <dbReference type="EMBL" id="KAB1068785.1"/>
    </source>
</evidence>
<sequence>MNKLNTPVAQIIICFFIFISTIHAQHDVILKTSGEEMVGTVVQMNQNDLLFTYQNETIKYTVSKSDIVKITFTSGRVEFFNKPKADTKQNLENHHNKVAILPFGYLKDQETSNAEMQKNIQSETYTIFNKKAHNLSFQAPKTTNLLLSKAGIVNNNIDGYTMGEIANILGVEYIIQGMVSIEKTSVTSTRNTQSTTSPKKNKAYIDKHGHIIGDIWSSNKGRTNSYSYSKQTQNYSTNITMNIYTDNGRNIYNKNHQSFWQTEDAYKITLDYLARRTPLFKK</sequence>
<accession>A0A6N6MKK6</accession>
<organism evidence="1 2">
    <name type="scientific">Pseudotamlana haliotis</name>
    <dbReference type="NCBI Taxonomy" id="2614804"/>
    <lineage>
        <taxon>Bacteria</taxon>
        <taxon>Pseudomonadati</taxon>
        <taxon>Bacteroidota</taxon>
        <taxon>Flavobacteriia</taxon>
        <taxon>Flavobacteriales</taxon>
        <taxon>Flavobacteriaceae</taxon>
        <taxon>Pseudotamlana</taxon>
    </lineage>
</organism>